<dbReference type="EMBL" id="BAAAGX010000043">
    <property type="protein sequence ID" value="GAA0280883.1"/>
    <property type="molecule type" value="Genomic_DNA"/>
</dbReference>
<gene>
    <name evidence="3" type="ORF">GCM10009539_81000</name>
</gene>
<dbReference type="RefSeq" id="WP_344654273.1">
    <property type="nucleotide sequence ID" value="NZ_BAAAGX010000043.1"/>
</dbReference>
<evidence type="ECO:0000256" key="1">
    <source>
        <dbReference type="SAM" id="MobiDB-lite"/>
    </source>
</evidence>
<comment type="caution">
    <text evidence="3">The sequence shown here is derived from an EMBL/GenBank/DDBJ whole genome shotgun (WGS) entry which is preliminary data.</text>
</comment>
<evidence type="ECO:0000256" key="2">
    <source>
        <dbReference type="SAM" id="Phobius"/>
    </source>
</evidence>
<keyword evidence="2" id="KW-1133">Transmembrane helix</keyword>
<feature type="compositionally biased region" description="Polar residues" evidence="1">
    <location>
        <begin position="167"/>
        <end position="179"/>
    </location>
</feature>
<accession>A0ABP3EXQ0</accession>
<evidence type="ECO:0000313" key="3">
    <source>
        <dbReference type="EMBL" id="GAA0280883.1"/>
    </source>
</evidence>
<protein>
    <submittedName>
        <fullName evidence="3">Uncharacterized protein</fullName>
    </submittedName>
</protein>
<reference evidence="4" key="1">
    <citation type="journal article" date="2019" name="Int. J. Syst. Evol. Microbiol.">
        <title>The Global Catalogue of Microorganisms (GCM) 10K type strain sequencing project: providing services to taxonomists for standard genome sequencing and annotation.</title>
        <authorList>
            <consortium name="The Broad Institute Genomics Platform"/>
            <consortium name="The Broad Institute Genome Sequencing Center for Infectious Disease"/>
            <person name="Wu L."/>
            <person name="Ma J."/>
        </authorList>
    </citation>
    <scope>NUCLEOTIDE SEQUENCE [LARGE SCALE GENOMIC DNA]</scope>
    <source>
        <strain evidence="4">JCM 10425</strain>
    </source>
</reference>
<feature type="region of interest" description="Disordered" evidence="1">
    <location>
        <begin position="146"/>
        <end position="179"/>
    </location>
</feature>
<name>A0ABP3EXQ0_9ACTN</name>
<sequence length="349" mass="36993">MNEPTLRELLHDVATEMPTHTAVDSYAAAAAAQRQRLLRHRLILAGAAALVALVTLGSVALAVVTDGSRVPPATSVPPSPTPAVVAPSAFDPAQLQVTPGWLPAGLEHWDLEQEPGGARYTATSDGREDNPQRVVVYVAPRGVGVPDLDPGSKAMRRTSGPGPEINGSESTWVSRETSPGVRTSAGELRFRWASDAQASVDVRDLPDAKQLAVRIAESLRVTVDRPTPLPFSTIKPKVPLTRLEIDTGGGISSIRAMYLAKTGVGPGVEFQVNMSGSPEPTMQIGPYSVAKTGISGGEYHYYFAADADTKVMVVSRPEPGHDQEGVEFAEQAIAAFVMTGDIRDPSSWT</sequence>
<feature type="transmembrane region" description="Helical" evidence="2">
    <location>
        <begin position="42"/>
        <end position="64"/>
    </location>
</feature>
<keyword evidence="4" id="KW-1185">Reference proteome</keyword>
<organism evidence="3 4">
    <name type="scientific">Cryptosporangium japonicum</name>
    <dbReference type="NCBI Taxonomy" id="80872"/>
    <lineage>
        <taxon>Bacteria</taxon>
        <taxon>Bacillati</taxon>
        <taxon>Actinomycetota</taxon>
        <taxon>Actinomycetes</taxon>
        <taxon>Cryptosporangiales</taxon>
        <taxon>Cryptosporangiaceae</taxon>
        <taxon>Cryptosporangium</taxon>
    </lineage>
</organism>
<proteinExistence type="predicted"/>
<evidence type="ECO:0000313" key="4">
    <source>
        <dbReference type="Proteomes" id="UP001500967"/>
    </source>
</evidence>
<dbReference type="Proteomes" id="UP001500967">
    <property type="component" value="Unassembled WGS sequence"/>
</dbReference>
<keyword evidence="2" id="KW-0812">Transmembrane</keyword>
<keyword evidence="2" id="KW-0472">Membrane</keyword>